<dbReference type="PANTHER" id="PTHR12161:SF81">
    <property type="entry name" value="OS01G0687700 PROTEIN"/>
    <property type="match status" value="1"/>
</dbReference>
<dbReference type="RefSeq" id="XP_027189228.1">
    <property type="nucleotide sequence ID" value="XM_027333427.1"/>
</dbReference>
<gene>
    <name evidence="3 4" type="primary">LOC101497733</name>
</gene>
<protein>
    <submittedName>
        <fullName evidence="3 4">Uncharacterized protein LOC101497733 isoform X1</fullName>
    </submittedName>
</protein>
<evidence type="ECO:0000313" key="2">
    <source>
        <dbReference type="Proteomes" id="UP000087171"/>
    </source>
</evidence>
<evidence type="ECO:0000256" key="1">
    <source>
        <dbReference type="ARBA" id="ARBA00005536"/>
    </source>
</evidence>
<reference evidence="3 4" key="2">
    <citation type="submission" date="2025-04" db="UniProtKB">
        <authorList>
            <consortium name="RefSeq"/>
        </authorList>
    </citation>
    <scope>IDENTIFICATION</scope>
    <source>
        <tissue evidence="3 4">Etiolated seedlings</tissue>
    </source>
</reference>
<proteinExistence type="inferred from homology"/>
<dbReference type="InterPro" id="IPR042277">
    <property type="entry name" value="IST1-like"/>
</dbReference>
<dbReference type="PANTHER" id="PTHR12161">
    <property type="entry name" value="IST1 FAMILY MEMBER"/>
    <property type="match status" value="1"/>
</dbReference>
<name>A0A3Q7X6E1_CICAR</name>
<evidence type="ECO:0000313" key="3">
    <source>
        <dbReference type="RefSeq" id="XP_027189228.1"/>
    </source>
</evidence>
<dbReference type="STRING" id="3827.A0A3Q7X6E1"/>
<accession>A0A3Q7X6E1</accession>
<sequence>MKLLQNKRDIQLKQMRKEISQFFQAGQELIARIRVEHIIREQNIWAAYEILELFCEFVLARVPIIESQNVHMQPLSYLHFVLYAYVDVGYTERRATPNCNIGYMIEMILLRQKAFTDIPCFELFSALIHLFQFSKYLLYTTH</sequence>
<dbReference type="Pfam" id="PF03398">
    <property type="entry name" value="Ist1"/>
    <property type="match status" value="1"/>
</dbReference>
<dbReference type="AlphaFoldDB" id="A0A3Q7X6E1"/>
<dbReference type="RefSeq" id="XP_027189229.1">
    <property type="nucleotide sequence ID" value="XM_027333428.1"/>
</dbReference>
<reference evidence="2" key="1">
    <citation type="journal article" date="2013" name="Nat. Biotechnol.">
        <title>Draft genome sequence of chickpea (Cicer arietinum) provides a resource for trait improvement.</title>
        <authorList>
            <person name="Varshney R.K."/>
            <person name="Song C."/>
            <person name="Saxena R.K."/>
            <person name="Azam S."/>
            <person name="Yu S."/>
            <person name="Sharpe A.G."/>
            <person name="Cannon S."/>
            <person name="Baek J."/>
            <person name="Rosen B.D."/>
            <person name="Tar'an B."/>
            <person name="Millan T."/>
            <person name="Zhang X."/>
            <person name="Ramsay L.D."/>
            <person name="Iwata A."/>
            <person name="Wang Y."/>
            <person name="Nelson W."/>
            <person name="Farmer A.D."/>
            <person name="Gaur P.M."/>
            <person name="Soderlund C."/>
            <person name="Penmetsa R.V."/>
            <person name="Xu C."/>
            <person name="Bharti A.K."/>
            <person name="He W."/>
            <person name="Winter P."/>
            <person name="Zhao S."/>
            <person name="Hane J.K."/>
            <person name="Carrasquilla-Garcia N."/>
            <person name="Condie J.A."/>
            <person name="Upadhyaya H.D."/>
            <person name="Luo M.C."/>
            <person name="Thudi M."/>
            <person name="Gowda C.L."/>
            <person name="Singh N.P."/>
            <person name="Lichtenzveig J."/>
            <person name="Gali K.K."/>
            <person name="Rubio J."/>
            <person name="Nadarajan N."/>
            <person name="Dolezel J."/>
            <person name="Bansal K.C."/>
            <person name="Xu X."/>
            <person name="Edwards D."/>
            <person name="Zhang G."/>
            <person name="Kahl G."/>
            <person name="Gil J."/>
            <person name="Singh K.B."/>
            <person name="Datta S.K."/>
            <person name="Jackson S.A."/>
            <person name="Wang J."/>
            <person name="Cook D.R."/>
        </authorList>
    </citation>
    <scope>NUCLEOTIDE SEQUENCE [LARGE SCALE GENOMIC DNA]</scope>
    <source>
        <strain evidence="2">cv. CDC Frontier</strain>
    </source>
</reference>
<evidence type="ECO:0000313" key="4">
    <source>
        <dbReference type="RefSeq" id="XP_027189229.1"/>
    </source>
</evidence>
<keyword evidence="2" id="KW-1185">Reference proteome</keyword>
<dbReference type="Proteomes" id="UP000087171">
    <property type="component" value="Chromosome Ca4"/>
</dbReference>
<organism evidence="2 4">
    <name type="scientific">Cicer arietinum</name>
    <name type="common">Chickpea</name>
    <name type="synonym">Garbanzo</name>
    <dbReference type="NCBI Taxonomy" id="3827"/>
    <lineage>
        <taxon>Eukaryota</taxon>
        <taxon>Viridiplantae</taxon>
        <taxon>Streptophyta</taxon>
        <taxon>Embryophyta</taxon>
        <taxon>Tracheophyta</taxon>
        <taxon>Spermatophyta</taxon>
        <taxon>Magnoliopsida</taxon>
        <taxon>eudicotyledons</taxon>
        <taxon>Gunneridae</taxon>
        <taxon>Pentapetalae</taxon>
        <taxon>rosids</taxon>
        <taxon>fabids</taxon>
        <taxon>Fabales</taxon>
        <taxon>Fabaceae</taxon>
        <taxon>Papilionoideae</taxon>
        <taxon>50 kb inversion clade</taxon>
        <taxon>NPAAA clade</taxon>
        <taxon>Hologalegina</taxon>
        <taxon>IRL clade</taxon>
        <taxon>Cicereae</taxon>
        <taxon>Cicer</taxon>
    </lineage>
</organism>
<comment type="similarity">
    <text evidence="1">Belongs to the IST1 family.</text>
</comment>
<dbReference type="OrthoDB" id="29853at2759"/>
<dbReference type="Gene3D" id="1.20.1260.60">
    <property type="entry name" value="Vacuolar protein sorting-associated protein Ist1"/>
    <property type="match status" value="1"/>
</dbReference>
<dbReference type="InterPro" id="IPR005061">
    <property type="entry name" value="Ist1"/>
</dbReference>
<dbReference type="GO" id="GO:0015031">
    <property type="term" value="P:protein transport"/>
    <property type="evidence" value="ECO:0007669"/>
    <property type="project" value="InterPro"/>
</dbReference>